<gene>
    <name evidence="2" type="ORF">RF11_10006</name>
</gene>
<dbReference type="InterPro" id="IPR043502">
    <property type="entry name" value="DNA/RNA_pol_sf"/>
</dbReference>
<keyword evidence="3" id="KW-1185">Reference proteome</keyword>
<dbReference type="AlphaFoldDB" id="A0A0C2IH81"/>
<dbReference type="Proteomes" id="UP000031668">
    <property type="component" value="Unassembled WGS sequence"/>
</dbReference>
<feature type="region of interest" description="Disordered" evidence="1">
    <location>
        <begin position="229"/>
        <end position="274"/>
    </location>
</feature>
<name>A0A0C2IH81_THEKT</name>
<dbReference type="EMBL" id="JWZT01004135">
    <property type="protein sequence ID" value="KII64649.1"/>
    <property type="molecule type" value="Genomic_DNA"/>
</dbReference>
<feature type="compositionally biased region" description="Basic and acidic residues" evidence="1">
    <location>
        <begin position="47"/>
        <end position="58"/>
    </location>
</feature>
<proteinExistence type="predicted"/>
<comment type="caution">
    <text evidence="2">The sequence shown here is derived from an EMBL/GenBank/DDBJ whole genome shotgun (WGS) entry which is preliminary data.</text>
</comment>
<evidence type="ECO:0000256" key="1">
    <source>
        <dbReference type="SAM" id="MobiDB-lite"/>
    </source>
</evidence>
<dbReference type="Gene3D" id="3.30.70.270">
    <property type="match status" value="1"/>
</dbReference>
<organism evidence="2 3">
    <name type="scientific">Thelohanellus kitauei</name>
    <name type="common">Myxosporean</name>
    <dbReference type="NCBI Taxonomy" id="669202"/>
    <lineage>
        <taxon>Eukaryota</taxon>
        <taxon>Metazoa</taxon>
        <taxon>Cnidaria</taxon>
        <taxon>Myxozoa</taxon>
        <taxon>Myxosporea</taxon>
        <taxon>Bivalvulida</taxon>
        <taxon>Platysporina</taxon>
        <taxon>Myxobolidae</taxon>
        <taxon>Thelohanellus</taxon>
    </lineage>
</organism>
<accession>A0A0C2IH81</accession>
<sequence length="274" mass="31229">MESPKSMDEFKSFCGLINYDLNYISLAIILTLLTDLLQKDSELKWDKDQQPEFEKPKDPPSAPIKSWTPPPLSSRKNFVDFLGPITEKSISIIEDDNIKYPEAFLMDNTTTKTTIDCLSKFFQGLESQESSWKEKILFISEFRLVILVRTNIKGFTLWHVLLEFEFGLKQIPGWLQICTSFDDINTPANVDTARVQVSIHQRHIYQLTLYSGKLPVITTMISHPSIKPTSERIQDSATITSGKSFSPIDPPNFPYKRATPSSESYVSSEGDFDI</sequence>
<evidence type="ECO:0000313" key="3">
    <source>
        <dbReference type="Proteomes" id="UP000031668"/>
    </source>
</evidence>
<feature type="region of interest" description="Disordered" evidence="1">
    <location>
        <begin position="47"/>
        <end position="71"/>
    </location>
</feature>
<reference evidence="2 3" key="1">
    <citation type="journal article" date="2014" name="Genome Biol. Evol.">
        <title>The genome of the myxosporean Thelohanellus kitauei shows adaptations to nutrient acquisition within its fish host.</title>
        <authorList>
            <person name="Yang Y."/>
            <person name="Xiong J."/>
            <person name="Zhou Z."/>
            <person name="Huo F."/>
            <person name="Miao W."/>
            <person name="Ran C."/>
            <person name="Liu Y."/>
            <person name="Zhang J."/>
            <person name="Feng J."/>
            <person name="Wang M."/>
            <person name="Wang M."/>
            <person name="Wang L."/>
            <person name="Yao B."/>
        </authorList>
    </citation>
    <scope>NUCLEOTIDE SEQUENCE [LARGE SCALE GENOMIC DNA]</scope>
    <source>
        <strain evidence="2">Wuqing</strain>
    </source>
</reference>
<protein>
    <submittedName>
        <fullName evidence="2">Uncharacterized protein</fullName>
    </submittedName>
</protein>
<evidence type="ECO:0000313" key="2">
    <source>
        <dbReference type="EMBL" id="KII64649.1"/>
    </source>
</evidence>
<dbReference type="InterPro" id="IPR043128">
    <property type="entry name" value="Rev_trsase/Diguanyl_cyclase"/>
</dbReference>
<dbReference type="SUPFAM" id="SSF56672">
    <property type="entry name" value="DNA/RNA polymerases"/>
    <property type="match status" value="1"/>
</dbReference>
<feature type="compositionally biased region" description="Polar residues" evidence="1">
    <location>
        <begin position="235"/>
        <end position="244"/>
    </location>
</feature>